<feature type="region of interest" description="Disordered" evidence="1">
    <location>
        <begin position="1899"/>
        <end position="1939"/>
    </location>
</feature>
<feature type="region of interest" description="Disordered" evidence="1">
    <location>
        <begin position="1"/>
        <end position="26"/>
    </location>
</feature>
<dbReference type="EMBL" id="CAJNOM010000111">
    <property type="protein sequence ID" value="CAF1070138.1"/>
    <property type="molecule type" value="Genomic_DNA"/>
</dbReference>
<protein>
    <submittedName>
        <fullName evidence="5">Uncharacterized protein</fullName>
    </submittedName>
</protein>
<dbReference type="EMBL" id="CAJNOI010000020">
    <property type="protein sequence ID" value="CAF0834358.1"/>
    <property type="molecule type" value="Genomic_DNA"/>
</dbReference>
<dbReference type="Proteomes" id="UP000663877">
    <property type="component" value="Unassembled WGS sequence"/>
</dbReference>
<evidence type="ECO:0000313" key="4">
    <source>
        <dbReference type="EMBL" id="CAF0834358.1"/>
    </source>
</evidence>
<evidence type="ECO:0000256" key="1">
    <source>
        <dbReference type="SAM" id="MobiDB-lite"/>
    </source>
</evidence>
<feature type="domain" description="PBZ-type" evidence="3">
    <location>
        <begin position="1863"/>
        <end position="1886"/>
    </location>
</feature>
<keyword evidence="6" id="KW-1185">Reference proteome</keyword>
<evidence type="ECO:0000259" key="2">
    <source>
        <dbReference type="Pfam" id="PF10021"/>
    </source>
</evidence>
<dbReference type="InterPro" id="IPR019261">
    <property type="entry name" value="PARG_cat_microbial"/>
</dbReference>
<sequence>MSSDEDSDFGVKISPQPLVASKSSSDTKLHIKPAKKHGIPTTTSTTQDIFVYVPDLPMDYSESDLEEKLQTCIAKSGRMKIKNIKCYLNLSIAVVELTNKEDQRYLLSEIPSMIFDKERGINISFVNELNFDSYIVLDQNMTKIPSTDEISRRYMQVYKTPDQYVCEPISAQFSNIFRICLTTLTELVTVADSSSFKTGNTIAKVFPRADCCFFEDLPSNTNNEKLSNAVAVQIGESKLSSTSFYVQHNKETSTAVVLSTKLSKNWKSQGFIVLDGRNLSKKVKLTYRVIVSPFPRDYDVNRILQNKLFAGHYLNHYLSDDHLIIELNSIDSYENCLAIGAIRIDNVTMTIKPHTIDSNPDQCEISAENWYETSMLDTKPDITTIINNPQHPILHYKWNAQNWLEQFNKAQQQRNQNAKYDRILHLLRVTVMLNTIATIRKKKYIVDGQEIRLNLKRLKTIGYDHRSKLFHGKCIMQTDFKTPYESTIVHVVNEDCLILYEKLVSQGYKPLLLNMANAVTPGGGYRKGDGAQEENLFRRSDYYQSLDFDVADKDQSEPLFCTEKGAFKRPTGYRGFYPMELFGAIYTSGITVFRQREIEEGYAYMIKPLSNVCSIAIAAFRDPELNKNKMLENKFAVNTHKKIESIFAIGYHQNHDCLVLSALGCGAFKNPPEHIALLFKSVLTQYAGYFKEIYFAIIDDHNTGNKINPNGNFLPFQRLLDNQIFYPPTILRMNGVSGPYRILNKTSNGQLTLSDVLIVHKSPCHHGSKCHDLQNTRHCEEFSHPHVCSYQSAESPCKYMDDEVHRFAFQHNSKCKYGGECTDNDPKHLNEYDHPDMCKDGNYCINTTKDHLFACRHLPICRYGIKCMEYLKSQADHCNAYRHCKTICSYDNCCVQFHDKEHLENTIHSFRPPCPFTPYNCQIFVTYMQRRSGETTTRYIENHCLQYSHVCPFGRLCTTKENGHFLTSIHIARQLCPDADQCRKLTDEEHLQSYSHPSIRDIRLFCRNPGFKCHHRSDNQHIRKYRHGANHDHLSVVPSSNFNSSINFARNQGAIIRSLNAFMDTSGMKRMQISQEILNWVRALQPVHRCSAPIFESILVLGHVMSRHFMELLKKPKHVAKAVLQHSRIRRILLEHNIPEVKQNVHELIKLLVQSEFANVGADGVLPVDADHDDNVKTVERRLKPPLDDHDIKVIHAWAVEIAQASIALTSKPMGIGYDVDKKLGTDKHIFSILGPHHGSYYGDIVISFKQEIMFHPDANFSIQAGTSFCSGKVYTQRPWWKDSGNEDKHIEDFHNAKLHCSVPRYEYAAATELVAITGLNKKSMDIDLDTIIQQWSTVDSHFVFEGHLPQLIPLDYIDNVYIPKNLFQTLKPEAQQSARAVFGNSLILTDHVIDLSLIQPGDLVPLDETRKPYREFILAKNREKILERMNAPQISRGIVITVPGTKFDDQIVIPITISQSYKLYCLDKSQAADHPEYTYIYWQVMSGDMMLTISNEKIQSSDKDQTNLRYLICYVAEKPSQATEDYHEMFSYLNDGHPLQHYNNMHTARFKAKSNVFYRGCNTDDFFTFCLKITYKTNEVTLSHAGPNGIYNHQKIYYRFDKSNLDLSRLDYIHVSGGSQDVPIRNLIIRHEELPQLHPAFDKEYKIDTSEIIRQRRLSVDHILPATYYGGEHRGKKDTSGSSKSRQIASVEPSLKVEKLSVFQRIRTALLCSSGTVTLPRPNLQDVSLLESATLPTCPNSIYCLQLADKDHANKYFHPCRFNELCQNKDKEPYLVHKHHNVPKCSDDKNCSDLINPVHRAQYRHTGLSDYLYPCRNQESCYDKSTSHRIRYFHGEEIPSFKKNKTSGNVRGGNEKRRHLIPCRYGDQCRSTKDPQHIAKYSHPSLISANYVQPLRTKTSSNTTFQSQTPDNVNSDISSPNTNIPQSTIQGGEQAIVS</sequence>
<gene>
    <name evidence="4" type="ORF">BJG266_LOCUS6964</name>
    <name evidence="5" type="ORF">QVE165_LOCUS18643</name>
</gene>
<dbReference type="Gene3D" id="3.40.220.10">
    <property type="entry name" value="Leucine Aminopeptidase, subunit E, domain 1"/>
    <property type="match status" value="1"/>
</dbReference>
<evidence type="ECO:0000313" key="5">
    <source>
        <dbReference type="EMBL" id="CAF1070138.1"/>
    </source>
</evidence>
<evidence type="ECO:0000259" key="3">
    <source>
        <dbReference type="Pfam" id="PF10283"/>
    </source>
</evidence>
<reference evidence="5" key="1">
    <citation type="submission" date="2021-02" db="EMBL/GenBank/DDBJ databases">
        <authorList>
            <person name="Nowell W R."/>
        </authorList>
    </citation>
    <scope>NUCLEOTIDE SEQUENCE</scope>
</reference>
<dbReference type="Pfam" id="PF10021">
    <property type="entry name" value="PARG_cat_microb"/>
    <property type="match status" value="1"/>
</dbReference>
<organism evidence="5 6">
    <name type="scientific">Adineta steineri</name>
    <dbReference type="NCBI Taxonomy" id="433720"/>
    <lineage>
        <taxon>Eukaryota</taxon>
        <taxon>Metazoa</taxon>
        <taxon>Spiralia</taxon>
        <taxon>Gnathifera</taxon>
        <taxon>Rotifera</taxon>
        <taxon>Eurotatoria</taxon>
        <taxon>Bdelloidea</taxon>
        <taxon>Adinetida</taxon>
        <taxon>Adinetidae</taxon>
        <taxon>Adineta</taxon>
    </lineage>
</organism>
<dbReference type="Proteomes" id="UP000663832">
    <property type="component" value="Unassembled WGS sequence"/>
</dbReference>
<dbReference type="Pfam" id="PF10283">
    <property type="entry name" value="zf-CCHH"/>
    <property type="match status" value="1"/>
</dbReference>
<feature type="domain" description="Microbial-type PARG catalytic" evidence="2">
    <location>
        <begin position="434"/>
        <end position="548"/>
    </location>
</feature>
<name>A0A814LTL2_9BILA</name>
<accession>A0A814LTL2</accession>
<comment type="caution">
    <text evidence="5">The sequence shown here is derived from an EMBL/GenBank/DDBJ whole genome shotgun (WGS) entry which is preliminary data.</text>
</comment>
<proteinExistence type="predicted"/>
<dbReference type="PANTHER" id="PTHR35596">
    <property type="entry name" value="DUF2263 DOMAIN-CONTAINING PROTEIN"/>
    <property type="match status" value="1"/>
</dbReference>
<evidence type="ECO:0000313" key="6">
    <source>
        <dbReference type="Proteomes" id="UP000663832"/>
    </source>
</evidence>
<dbReference type="PANTHER" id="PTHR35596:SF1">
    <property type="entry name" value="MICROBIAL-TYPE PARG CATALYTIC DOMAIN-CONTAINING PROTEIN"/>
    <property type="match status" value="1"/>
</dbReference>
<dbReference type="InterPro" id="IPR043472">
    <property type="entry name" value="Macro_dom-like"/>
</dbReference>
<dbReference type="InterPro" id="IPR019406">
    <property type="entry name" value="APLF_PBZ"/>
</dbReference>
<dbReference type="OrthoDB" id="9985428at2759"/>